<dbReference type="InterPro" id="IPR025509">
    <property type="entry name" value="DUF4396"/>
</dbReference>
<organism evidence="3 4">
    <name type="scientific">Streptomyces ardesiacus</name>
    <dbReference type="NCBI Taxonomy" id="285564"/>
    <lineage>
        <taxon>Bacteria</taxon>
        <taxon>Bacillati</taxon>
        <taxon>Actinomycetota</taxon>
        <taxon>Actinomycetes</taxon>
        <taxon>Kitasatosporales</taxon>
        <taxon>Streptomycetaceae</taxon>
        <taxon>Streptomyces</taxon>
    </lineage>
</organism>
<name>A0ABW8HGI9_9ACTN</name>
<evidence type="ECO:0000313" key="4">
    <source>
        <dbReference type="Proteomes" id="UP001617907"/>
    </source>
</evidence>
<dbReference type="Pfam" id="PF14342">
    <property type="entry name" value="DUF4396"/>
    <property type="match status" value="1"/>
</dbReference>
<dbReference type="RefSeq" id="WP_350890615.1">
    <property type="nucleotide sequence ID" value="NZ_JBEOTR010000009.1"/>
</dbReference>
<gene>
    <name evidence="3" type="ORF">ACIQFM_25880</name>
</gene>
<comment type="caution">
    <text evidence="3">The sequence shown here is derived from an EMBL/GenBank/DDBJ whole genome shotgun (WGS) entry which is preliminary data.</text>
</comment>
<feature type="transmembrane region" description="Helical" evidence="1">
    <location>
        <begin position="173"/>
        <end position="198"/>
    </location>
</feature>
<sequence length="245" mass="27588">MDDLDERAGERMERHVQPADWIEVVGWFSLSVAFASALVILADIVLGGRRQKMWIMNVVYPVTAAYWGPVALWFYFTRGRRPSKPLVEEQGMPDSDKLPQWDVQSKAISHCGAGCTLGDIGAEWLVYAASLTLAGKALYADFALDFAFAWILGILFQYFTIVPMRNIGRLKGVWAAVKADTLSIIAFQVGLFLGMWLYQEVIFSPGLPKTSAAYWMLMQVSMVLGFFTAWPVNAWLVRTGWKEKM</sequence>
<accession>A0ABW8HGI9</accession>
<feature type="transmembrane region" description="Helical" evidence="1">
    <location>
        <begin position="142"/>
        <end position="161"/>
    </location>
</feature>
<evidence type="ECO:0000259" key="2">
    <source>
        <dbReference type="Pfam" id="PF14342"/>
    </source>
</evidence>
<protein>
    <submittedName>
        <fullName evidence="3">DUF4396 domain-containing protein</fullName>
    </submittedName>
</protein>
<keyword evidence="1" id="KW-1133">Transmembrane helix</keyword>
<proteinExistence type="predicted"/>
<dbReference type="EMBL" id="JBIVPC010000014">
    <property type="protein sequence ID" value="MFJ6039677.1"/>
    <property type="molecule type" value="Genomic_DNA"/>
</dbReference>
<feature type="transmembrane region" description="Helical" evidence="1">
    <location>
        <begin position="24"/>
        <end position="46"/>
    </location>
</feature>
<feature type="domain" description="DUF4396" evidence="2">
    <location>
        <begin position="100"/>
        <end position="242"/>
    </location>
</feature>
<feature type="transmembrane region" description="Helical" evidence="1">
    <location>
        <begin position="58"/>
        <end position="76"/>
    </location>
</feature>
<evidence type="ECO:0000313" key="3">
    <source>
        <dbReference type="EMBL" id="MFJ6039677.1"/>
    </source>
</evidence>
<keyword evidence="4" id="KW-1185">Reference proteome</keyword>
<keyword evidence="1" id="KW-0472">Membrane</keyword>
<feature type="transmembrane region" description="Helical" evidence="1">
    <location>
        <begin position="213"/>
        <end position="237"/>
    </location>
</feature>
<evidence type="ECO:0000256" key="1">
    <source>
        <dbReference type="SAM" id="Phobius"/>
    </source>
</evidence>
<dbReference type="Proteomes" id="UP001617907">
    <property type="component" value="Unassembled WGS sequence"/>
</dbReference>
<reference evidence="3 4" key="1">
    <citation type="submission" date="2024-10" db="EMBL/GenBank/DDBJ databases">
        <title>The Natural Products Discovery Center: Release of the First 8490 Sequenced Strains for Exploring Actinobacteria Biosynthetic Diversity.</title>
        <authorList>
            <person name="Kalkreuter E."/>
            <person name="Kautsar S.A."/>
            <person name="Yang D."/>
            <person name="Bader C.D."/>
            <person name="Teijaro C.N."/>
            <person name="Fluegel L."/>
            <person name="Davis C.M."/>
            <person name="Simpson J.R."/>
            <person name="Lauterbach L."/>
            <person name="Steele A.D."/>
            <person name="Gui C."/>
            <person name="Meng S."/>
            <person name="Li G."/>
            <person name="Viehrig K."/>
            <person name="Ye F."/>
            <person name="Su P."/>
            <person name="Kiefer A.F."/>
            <person name="Nichols A."/>
            <person name="Cepeda A.J."/>
            <person name="Yan W."/>
            <person name="Fan B."/>
            <person name="Jiang Y."/>
            <person name="Adhikari A."/>
            <person name="Zheng C.-J."/>
            <person name="Schuster L."/>
            <person name="Cowan T.M."/>
            <person name="Smanski M.J."/>
            <person name="Chevrette M.G."/>
            <person name="De Carvalho L.P.S."/>
            <person name="Shen B."/>
        </authorList>
    </citation>
    <scope>NUCLEOTIDE SEQUENCE [LARGE SCALE GENOMIC DNA]</scope>
    <source>
        <strain evidence="3 4">NPDC093086</strain>
    </source>
</reference>
<keyword evidence="1" id="KW-0812">Transmembrane</keyword>